<dbReference type="GO" id="GO:0010629">
    <property type="term" value="P:negative regulation of gene expression"/>
    <property type="evidence" value="ECO:0007669"/>
    <property type="project" value="TreeGrafter"/>
</dbReference>
<organism evidence="3 4">
    <name type="scientific">Dibothriocephalus latus</name>
    <name type="common">Fish tapeworm</name>
    <name type="synonym">Diphyllobothrium latum</name>
    <dbReference type="NCBI Taxonomy" id="60516"/>
    <lineage>
        <taxon>Eukaryota</taxon>
        <taxon>Metazoa</taxon>
        <taxon>Spiralia</taxon>
        <taxon>Lophotrochozoa</taxon>
        <taxon>Platyhelminthes</taxon>
        <taxon>Cestoda</taxon>
        <taxon>Eucestoda</taxon>
        <taxon>Diphyllobothriidea</taxon>
        <taxon>Diphyllobothriidae</taxon>
        <taxon>Dibothriocephalus</taxon>
    </lineage>
</organism>
<name>A0A3P7NIL1_DIBLA</name>
<dbReference type="EMBL" id="UYRU01089870">
    <property type="protein sequence ID" value="VDN36933.1"/>
    <property type="molecule type" value="Genomic_DNA"/>
</dbReference>
<accession>A0A3P7NIL1</accession>
<gene>
    <name evidence="3" type="ORF">DILT_LOCUS17178</name>
</gene>
<dbReference type="GO" id="GO:0070828">
    <property type="term" value="P:heterochromatin organization"/>
    <property type="evidence" value="ECO:0007669"/>
    <property type="project" value="TreeGrafter"/>
</dbReference>
<dbReference type="AlphaFoldDB" id="A0A3P7NIL1"/>
<evidence type="ECO:0000313" key="4">
    <source>
        <dbReference type="Proteomes" id="UP000281553"/>
    </source>
</evidence>
<comment type="subcellular location">
    <subcellularLocation>
        <location evidence="1">Nucleus</location>
    </subcellularLocation>
</comment>
<dbReference type="GO" id="GO:0005634">
    <property type="term" value="C:nucleus"/>
    <property type="evidence" value="ECO:0007669"/>
    <property type="project" value="UniProtKB-SubCell"/>
</dbReference>
<reference evidence="3 4" key="1">
    <citation type="submission" date="2018-11" db="EMBL/GenBank/DDBJ databases">
        <authorList>
            <consortium name="Pathogen Informatics"/>
        </authorList>
    </citation>
    <scope>NUCLEOTIDE SEQUENCE [LARGE SCALE GENOMIC DNA]</scope>
</reference>
<evidence type="ECO:0000256" key="1">
    <source>
        <dbReference type="ARBA" id="ARBA00004123"/>
    </source>
</evidence>
<sequence>MPWDILAMLSQGWGIRALNAIPKGSFICTYAGAIYDDNMAIDYLTCGPCFVDFLLIDVTVSKSNALSSPLPLSHTLLPPKNNQEGYGFGDEYQAELDYIETIEKPKEDYEPYAIEPSDSFDEYECASPASLPASSNTSRRS</sequence>
<dbReference type="PANTHER" id="PTHR46024">
    <property type="entry name" value="HISTONE-LYSINE N-METHYLTRANSFERASE EGGLESS"/>
    <property type="match status" value="1"/>
</dbReference>
<dbReference type="SUPFAM" id="SSF82199">
    <property type="entry name" value="SET domain"/>
    <property type="match status" value="1"/>
</dbReference>
<dbReference type="Gene3D" id="2.170.270.10">
    <property type="entry name" value="SET domain"/>
    <property type="match status" value="1"/>
</dbReference>
<dbReference type="InterPro" id="IPR046341">
    <property type="entry name" value="SET_dom_sf"/>
</dbReference>
<feature type="non-terminal residue" evidence="3">
    <location>
        <position position="141"/>
    </location>
</feature>
<dbReference type="GO" id="GO:0046974">
    <property type="term" value="F:histone H3K9 methyltransferase activity"/>
    <property type="evidence" value="ECO:0007669"/>
    <property type="project" value="TreeGrafter"/>
</dbReference>
<keyword evidence="2" id="KW-0539">Nucleus</keyword>
<keyword evidence="4" id="KW-1185">Reference proteome</keyword>
<evidence type="ECO:0000256" key="2">
    <source>
        <dbReference type="ARBA" id="ARBA00023242"/>
    </source>
</evidence>
<dbReference type="OrthoDB" id="5792673at2759"/>
<proteinExistence type="predicted"/>
<protein>
    <submittedName>
        <fullName evidence="3">Uncharacterized protein</fullName>
    </submittedName>
</protein>
<dbReference type="InterPro" id="IPR051516">
    <property type="entry name" value="SETDB_methyltransferase"/>
</dbReference>
<dbReference type="PANTHER" id="PTHR46024:SF1">
    <property type="entry name" value="HISTONE-LYSINE N-METHYLTRANSFERASE EGGLESS"/>
    <property type="match status" value="1"/>
</dbReference>
<evidence type="ECO:0000313" key="3">
    <source>
        <dbReference type="EMBL" id="VDN36933.1"/>
    </source>
</evidence>
<dbReference type="Proteomes" id="UP000281553">
    <property type="component" value="Unassembled WGS sequence"/>
</dbReference>